<proteinExistence type="predicted"/>
<dbReference type="Gene3D" id="2.60.40.420">
    <property type="entry name" value="Cupredoxins - blue copper proteins"/>
    <property type="match status" value="1"/>
</dbReference>
<comment type="caution">
    <text evidence="3">The sequence shown here is derived from an EMBL/GenBank/DDBJ whole genome shotgun (WGS) entry which is preliminary data.</text>
</comment>
<evidence type="ECO:0000256" key="1">
    <source>
        <dbReference type="SAM" id="Coils"/>
    </source>
</evidence>
<evidence type="ECO:0000256" key="2">
    <source>
        <dbReference type="SAM" id="SignalP"/>
    </source>
</evidence>
<name>A0A1G2EZ22_9BACT</name>
<feature type="coiled-coil region" evidence="1">
    <location>
        <begin position="297"/>
        <end position="353"/>
    </location>
</feature>
<feature type="coiled-coil region" evidence="1">
    <location>
        <begin position="156"/>
        <end position="254"/>
    </location>
</feature>
<dbReference type="EMBL" id="MHMQ01000009">
    <property type="protein sequence ID" value="OGZ31003.1"/>
    <property type="molecule type" value="Genomic_DNA"/>
</dbReference>
<organism evidence="3 4">
    <name type="scientific">Candidatus Niyogibacteria bacterium RIFCSPLOWO2_01_FULL_45_48</name>
    <dbReference type="NCBI Taxonomy" id="1801724"/>
    <lineage>
        <taxon>Bacteria</taxon>
        <taxon>Candidatus Niyogiibacteriota</taxon>
    </lineage>
</organism>
<accession>A0A1G2EZ22</accession>
<gene>
    <name evidence="3" type="ORF">A2931_02455</name>
</gene>
<protein>
    <submittedName>
        <fullName evidence="3">Uncharacterized protein</fullName>
    </submittedName>
</protein>
<evidence type="ECO:0000313" key="4">
    <source>
        <dbReference type="Proteomes" id="UP000177486"/>
    </source>
</evidence>
<dbReference type="Proteomes" id="UP000177486">
    <property type="component" value="Unassembled WGS sequence"/>
</dbReference>
<feature type="chain" id="PRO_5009582799" evidence="2">
    <location>
        <begin position="25"/>
        <end position="536"/>
    </location>
</feature>
<dbReference type="InterPro" id="IPR035440">
    <property type="entry name" value="4HB_MCP_dom_sf"/>
</dbReference>
<evidence type="ECO:0000313" key="3">
    <source>
        <dbReference type="EMBL" id="OGZ31003.1"/>
    </source>
</evidence>
<dbReference type="SUPFAM" id="SSF49503">
    <property type="entry name" value="Cupredoxins"/>
    <property type="match status" value="1"/>
</dbReference>
<dbReference type="InterPro" id="IPR008972">
    <property type="entry name" value="Cupredoxin"/>
</dbReference>
<reference evidence="3 4" key="1">
    <citation type="journal article" date="2016" name="Nat. Commun.">
        <title>Thousands of microbial genomes shed light on interconnected biogeochemical processes in an aquifer system.</title>
        <authorList>
            <person name="Anantharaman K."/>
            <person name="Brown C.T."/>
            <person name="Hug L.A."/>
            <person name="Sharon I."/>
            <person name="Castelle C.J."/>
            <person name="Probst A.J."/>
            <person name="Thomas B.C."/>
            <person name="Singh A."/>
            <person name="Wilkins M.J."/>
            <person name="Karaoz U."/>
            <person name="Brodie E.L."/>
            <person name="Williams K.H."/>
            <person name="Hubbard S.S."/>
            <person name="Banfield J.F."/>
        </authorList>
    </citation>
    <scope>NUCLEOTIDE SEQUENCE [LARGE SCALE GENOMIC DNA]</scope>
</reference>
<dbReference type="SUPFAM" id="SSF47170">
    <property type="entry name" value="Aspartate receptor, ligand-binding domain"/>
    <property type="match status" value="1"/>
</dbReference>
<keyword evidence="1" id="KW-0175">Coiled coil</keyword>
<sequence>MLNRTIFKIMVFGLVLSFSAGLFAQPVFADHPEEEVLPEAGLTSASPFHVFERFGDWARLNVLTFGAVRKAEVKVQIAEKRLAELKAVVEAGADASVVENAEGFVDSSSTSLQNDADTLDARGQDVSGLIEKLNALSLKQQSVLEGVLERAPEQAKEALARALENSRKGLERAEEVLGRQVEKKLIKEEKAKEILTNSVERLKEQIENRSEKIKEIASKGEVPPEVQAAFEEKIKLLEDRLINIESKEEFKEARAGIKEGLKDAASSVLELRAEHKLRDEVSEGFLRDVEKERVDVAQKAREAIVSAEKAMSEARAALARAESAGKVIPENVKELLRNAEEHLKKAKEAFEAKKFGEAFGQATSSFRNASAAIKSIIASVQAQNLRAVEAKPTETGAVNAKPLPVDRLQAEQKPTSVELKPVSDLNSGVSNTASVVPARVDVVFTDEGFRPGEIKVRKGGTVVWTNKSSVAMWPASAVHPTHDIYPQKGGCLGSAFDACRRVAPGETYEFKFDHVGTWKYHDHIGASNFGAVTVVE</sequence>
<dbReference type="AlphaFoldDB" id="A0A1G2EZ22"/>
<feature type="signal peptide" evidence="2">
    <location>
        <begin position="1"/>
        <end position="24"/>
    </location>
</feature>
<keyword evidence="2" id="KW-0732">Signal</keyword>